<dbReference type="AlphaFoldDB" id="A0A1N7CFR8"/>
<evidence type="ECO:0000313" key="3">
    <source>
        <dbReference type="Proteomes" id="UP000186819"/>
    </source>
</evidence>
<protein>
    <recommendedName>
        <fullName evidence="4">DUF1311 domain-containing protein</fullName>
    </recommendedName>
</protein>
<evidence type="ECO:0000313" key="2">
    <source>
        <dbReference type="EMBL" id="SIR62363.1"/>
    </source>
</evidence>
<reference evidence="3" key="1">
    <citation type="submission" date="2017-01" db="EMBL/GenBank/DDBJ databases">
        <authorList>
            <person name="Varghese N."/>
            <person name="Submissions S."/>
        </authorList>
    </citation>
    <scope>NUCLEOTIDE SEQUENCE [LARGE SCALE GENOMIC DNA]</scope>
    <source>
        <strain evidence="3">ATCC 51758</strain>
    </source>
</reference>
<keyword evidence="3" id="KW-1185">Reference proteome</keyword>
<gene>
    <name evidence="2" type="ORF">SAMN05421829_1244</name>
</gene>
<proteinExistence type="predicted"/>
<organism evidence="2 3">
    <name type="scientific">Aromatoleum tolulyticum</name>
    <dbReference type="NCBI Taxonomy" id="34027"/>
    <lineage>
        <taxon>Bacteria</taxon>
        <taxon>Pseudomonadati</taxon>
        <taxon>Pseudomonadota</taxon>
        <taxon>Betaproteobacteria</taxon>
        <taxon>Rhodocyclales</taxon>
        <taxon>Rhodocyclaceae</taxon>
        <taxon>Aromatoleum</taxon>
    </lineage>
</organism>
<sequence length="192" mass="21584">MTKQLSMAIGLLLAGSALATEIYPRDVAGYIERREVCEHFRAEPWPEGGSSEERERRDFIAAQLLHYCKGADQAIRELKAKYRDNRVVMDRLETYEADIEGKQDCAVQGEVIQWVADYCMLKMQTDDEIAVSDCIEDSRRTSFSTECAAKIYYKRVMCALSTDGEASAMAIEKCLADPAFMGRTVRQRGVGG</sequence>
<name>A0A1N7CFR8_9RHOO</name>
<evidence type="ECO:0008006" key="4">
    <source>
        <dbReference type="Google" id="ProtNLM"/>
    </source>
</evidence>
<dbReference type="Proteomes" id="UP000186819">
    <property type="component" value="Unassembled WGS sequence"/>
</dbReference>
<accession>A0A1N7CFR8</accession>
<keyword evidence="1" id="KW-0732">Signal</keyword>
<feature type="chain" id="PRO_5012320173" description="DUF1311 domain-containing protein" evidence="1">
    <location>
        <begin position="20"/>
        <end position="192"/>
    </location>
</feature>
<feature type="signal peptide" evidence="1">
    <location>
        <begin position="1"/>
        <end position="19"/>
    </location>
</feature>
<dbReference type="EMBL" id="FTMD01000024">
    <property type="protein sequence ID" value="SIR62363.1"/>
    <property type="molecule type" value="Genomic_DNA"/>
</dbReference>
<evidence type="ECO:0000256" key="1">
    <source>
        <dbReference type="SAM" id="SignalP"/>
    </source>
</evidence>